<comment type="subcellular location">
    <subcellularLocation>
        <location evidence="8">Cell membrane</location>
    </subcellularLocation>
</comment>
<sequence>MYFLYNIIVLIVTGLLKIVALFNKKIQLFVEGRNQTFNRLKESISKNDEVIWVHCASLGEFEQGRPIIEKLKVEFPSKKIVLTFFSPSGYEVRKDYNVVDIVCYLPLDSKSNAKKFLDIVHPEKAIFVKYEFWPNLLRELKQREVNTILVSGIFRENQAFFKSYGSWMRNSLKAFSHFFVQNKVSESLLKNVGFNNVTLCGDTRFDRVYEITQQNNKLNFIEEFTANNHILVAGSSWKEDEDLLVEYINNNSKEGEKFIIAPHNIKPTEIEELKNSITKKVVSFSEKETKNLNNYQVFIIDTVGILTKIYSYAHVAYVGGGYTKSGVHNVLEPACYGVPVLIGPNYQKFNEAIELVDNGGCFVVDSSEKLSLHLKKFYNDNEERKNVGQKSLNYVASKTGATLKILNYLKK</sequence>
<keyword evidence="4 8" id="KW-0808">Transferase</keyword>
<keyword evidence="8" id="KW-0448">Lipopolysaccharide biosynthesis</keyword>
<gene>
    <name evidence="10" type="ORF">SAMN05444411_101367</name>
</gene>
<dbReference type="UniPathway" id="UPA00958"/>
<dbReference type="GO" id="GO:0009245">
    <property type="term" value="P:lipid A biosynthetic process"/>
    <property type="evidence" value="ECO:0007669"/>
    <property type="project" value="TreeGrafter"/>
</dbReference>
<keyword evidence="8" id="KW-1133">Transmembrane helix</keyword>
<feature type="domain" description="3-deoxy-D-manno-octulosonic-acid transferase N-terminal" evidence="9">
    <location>
        <begin position="37"/>
        <end position="206"/>
    </location>
</feature>
<comment type="similarity">
    <text evidence="8">Belongs to the glycosyltransferase group 1 family.</text>
</comment>
<dbReference type="GO" id="GO:0043842">
    <property type="term" value="F:Kdo transferase activity"/>
    <property type="evidence" value="ECO:0007669"/>
    <property type="project" value="UniProtKB-EC"/>
</dbReference>
<dbReference type="Gene3D" id="3.40.50.2000">
    <property type="entry name" value="Glycogen Phosphorylase B"/>
    <property type="match status" value="1"/>
</dbReference>
<dbReference type="OrthoDB" id="9789797at2"/>
<name>A0A1H2S1T9_9FLAO</name>
<dbReference type="PANTHER" id="PTHR42755:SF1">
    <property type="entry name" value="3-DEOXY-D-MANNO-OCTULOSONIC ACID TRANSFERASE, MITOCHONDRIAL-RELATED"/>
    <property type="match status" value="1"/>
</dbReference>
<dbReference type="Pfam" id="PF04413">
    <property type="entry name" value="Glycos_transf_N"/>
    <property type="match status" value="1"/>
</dbReference>
<evidence type="ECO:0000256" key="8">
    <source>
        <dbReference type="RuleBase" id="RU365103"/>
    </source>
</evidence>
<dbReference type="AlphaFoldDB" id="A0A1H2S1T9"/>
<evidence type="ECO:0000313" key="10">
    <source>
        <dbReference type="EMBL" id="SDW25571.1"/>
    </source>
</evidence>
<keyword evidence="11" id="KW-1185">Reference proteome</keyword>
<comment type="catalytic activity">
    <reaction evidence="6 8">
        <text>lipid IVA (E. coli) + CMP-3-deoxy-beta-D-manno-octulosonate = alpha-Kdo-(2-&gt;6)-lipid IVA (E. coli) + CMP + H(+)</text>
        <dbReference type="Rhea" id="RHEA:28066"/>
        <dbReference type="ChEBI" id="CHEBI:15378"/>
        <dbReference type="ChEBI" id="CHEBI:58603"/>
        <dbReference type="ChEBI" id="CHEBI:60364"/>
        <dbReference type="ChEBI" id="CHEBI:60377"/>
        <dbReference type="ChEBI" id="CHEBI:85987"/>
        <dbReference type="EC" id="2.4.99.12"/>
    </reaction>
</comment>
<evidence type="ECO:0000256" key="1">
    <source>
        <dbReference type="ARBA" id="ARBA00004713"/>
    </source>
</evidence>
<dbReference type="InterPro" id="IPR038107">
    <property type="entry name" value="Glycos_transf_N_sf"/>
</dbReference>
<evidence type="ECO:0000313" key="11">
    <source>
        <dbReference type="Proteomes" id="UP000199595"/>
    </source>
</evidence>
<comment type="function">
    <text evidence="8">Involved in lipopolysaccharide (LPS) biosynthesis. Catalyzes the transfer of 3-deoxy-D-manno-octulosonate (Kdo) residue(s) from CMP-Kdo to lipid IV(A), the tetraacyldisaccharide-1,4'-bisphosphate precursor of lipid A.</text>
</comment>
<dbReference type="InterPro" id="IPR007507">
    <property type="entry name" value="Glycos_transf_N"/>
</dbReference>
<dbReference type="Gene3D" id="3.40.50.11720">
    <property type="entry name" value="3-Deoxy-D-manno-octulosonic-acid transferase, N-terminal domain"/>
    <property type="match status" value="1"/>
</dbReference>
<dbReference type="RefSeq" id="WP_090119123.1">
    <property type="nucleotide sequence ID" value="NZ_FNNJ01000001.1"/>
</dbReference>
<reference evidence="10 11" key="1">
    <citation type="submission" date="2016-10" db="EMBL/GenBank/DDBJ databases">
        <authorList>
            <person name="de Groot N.N."/>
        </authorList>
    </citation>
    <scope>NUCLEOTIDE SEQUENCE [LARGE SCALE GENOMIC DNA]</scope>
    <source>
        <strain evidence="10 11">DSM 24956</strain>
    </source>
</reference>
<dbReference type="GO" id="GO:0009244">
    <property type="term" value="P:lipopolysaccharide core region biosynthetic process"/>
    <property type="evidence" value="ECO:0007669"/>
    <property type="project" value="UniProtKB-UniRule"/>
</dbReference>
<keyword evidence="8" id="KW-0812">Transmembrane</keyword>
<feature type="active site" description="Proton acceptor" evidence="7">
    <location>
        <position position="60"/>
    </location>
</feature>
<dbReference type="EMBL" id="FNNJ01000001">
    <property type="protein sequence ID" value="SDW25571.1"/>
    <property type="molecule type" value="Genomic_DNA"/>
</dbReference>
<evidence type="ECO:0000256" key="2">
    <source>
        <dbReference type="ARBA" id="ARBA00012621"/>
    </source>
</evidence>
<accession>A0A1H2S1T9</accession>
<proteinExistence type="inferred from homology"/>
<dbReference type="GO" id="GO:0005886">
    <property type="term" value="C:plasma membrane"/>
    <property type="evidence" value="ECO:0007669"/>
    <property type="project" value="UniProtKB-SubCell"/>
</dbReference>
<evidence type="ECO:0000256" key="3">
    <source>
        <dbReference type="ARBA" id="ARBA00019077"/>
    </source>
</evidence>
<dbReference type="PANTHER" id="PTHR42755">
    <property type="entry name" value="3-DEOXY-MANNO-OCTULOSONATE CYTIDYLYLTRANSFERASE"/>
    <property type="match status" value="1"/>
</dbReference>
<evidence type="ECO:0000256" key="5">
    <source>
        <dbReference type="ARBA" id="ARBA00031445"/>
    </source>
</evidence>
<keyword evidence="8" id="KW-1003">Cell membrane</keyword>
<evidence type="ECO:0000256" key="6">
    <source>
        <dbReference type="ARBA" id="ARBA00049183"/>
    </source>
</evidence>
<dbReference type="SUPFAM" id="SSF53756">
    <property type="entry name" value="UDP-Glycosyltransferase/glycogen phosphorylase"/>
    <property type="match status" value="1"/>
</dbReference>
<dbReference type="STRING" id="762486.SAMN05444411_101367"/>
<evidence type="ECO:0000259" key="9">
    <source>
        <dbReference type="Pfam" id="PF04413"/>
    </source>
</evidence>
<protein>
    <recommendedName>
        <fullName evidence="3 8">3-deoxy-D-manno-octulosonic acid transferase</fullName>
        <shortName evidence="8">Kdo transferase</shortName>
        <ecNumber evidence="2 8">2.4.99.12</ecNumber>
    </recommendedName>
    <alternativeName>
        <fullName evidence="5 8">Lipid IV(A) 3-deoxy-D-manno-octulosonic acid transferase</fullName>
    </alternativeName>
</protein>
<organism evidence="10 11">
    <name type="scientific">Lutibacter oricola</name>
    <dbReference type="NCBI Taxonomy" id="762486"/>
    <lineage>
        <taxon>Bacteria</taxon>
        <taxon>Pseudomonadati</taxon>
        <taxon>Bacteroidota</taxon>
        <taxon>Flavobacteriia</taxon>
        <taxon>Flavobacteriales</taxon>
        <taxon>Flavobacteriaceae</taxon>
        <taxon>Lutibacter</taxon>
    </lineage>
</organism>
<comment type="pathway">
    <text evidence="1 8">Bacterial outer membrane biogenesis; LPS core biosynthesis.</text>
</comment>
<dbReference type="Proteomes" id="UP000199595">
    <property type="component" value="Unassembled WGS sequence"/>
</dbReference>
<dbReference type="InterPro" id="IPR039901">
    <property type="entry name" value="Kdotransferase"/>
</dbReference>
<dbReference type="EC" id="2.4.99.12" evidence="2 8"/>
<keyword evidence="8" id="KW-0472">Membrane</keyword>
<evidence type="ECO:0000256" key="7">
    <source>
        <dbReference type="PIRSR" id="PIRSR639901-1"/>
    </source>
</evidence>
<evidence type="ECO:0000256" key="4">
    <source>
        <dbReference type="ARBA" id="ARBA00022679"/>
    </source>
</evidence>
<feature type="transmembrane region" description="Helical" evidence="8">
    <location>
        <begin position="6"/>
        <end position="23"/>
    </location>
</feature>